<dbReference type="InterPro" id="IPR001223">
    <property type="entry name" value="Glyco_hydro18_cat"/>
</dbReference>
<evidence type="ECO:0000313" key="4">
    <source>
        <dbReference type="Proteomes" id="UP000759131"/>
    </source>
</evidence>
<proteinExistence type="predicted"/>
<dbReference type="Gene3D" id="3.20.20.80">
    <property type="entry name" value="Glycosidases"/>
    <property type="match status" value="1"/>
</dbReference>
<name>A0A7R9PUL9_9ACAR</name>
<dbReference type="EMBL" id="OC854978">
    <property type="protein sequence ID" value="CAD7620924.1"/>
    <property type="molecule type" value="Genomic_DNA"/>
</dbReference>
<organism evidence="3">
    <name type="scientific">Medioppia subpectinata</name>
    <dbReference type="NCBI Taxonomy" id="1979941"/>
    <lineage>
        <taxon>Eukaryota</taxon>
        <taxon>Metazoa</taxon>
        <taxon>Ecdysozoa</taxon>
        <taxon>Arthropoda</taxon>
        <taxon>Chelicerata</taxon>
        <taxon>Arachnida</taxon>
        <taxon>Acari</taxon>
        <taxon>Acariformes</taxon>
        <taxon>Sarcoptiformes</taxon>
        <taxon>Oribatida</taxon>
        <taxon>Brachypylina</taxon>
        <taxon>Oppioidea</taxon>
        <taxon>Oppiidae</taxon>
        <taxon>Medioppia</taxon>
    </lineage>
</organism>
<dbReference type="AlphaFoldDB" id="A0A7R9PUL9"/>
<feature type="domain" description="GH18" evidence="2">
    <location>
        <begin position="33"/>
        <end position="91"/>
    </location>
</feature>
<dbReference type="InterPro" id="IPR017853">
    <property type="entry name" value="GH"/>
</dbReference>
<dbReference type="Proteomes" id="UP000759131">
    <property type="component" value="Unassembled WGS sequence"/>
</dbReference>
<dbReference type="SUPFAM" id="SSF51445">
    <property type="entry name" value="(Trans)glycosidases"/>
    <property type="match status" value="1"/>
</dbReference>
<evidence type="ECO:0000313" key="3">
    <source>
        <dbReference type="EMBL" id="CAD7620924.1"/>
    </source>
</evidence>
<feature type="chain" id="PRO_5035592898" description="GH18 domain-containing protein" evidence="1">
    <location>
        <begin position="23"/>
        <end position="91"/>
    </location>
</feature>
<dbReference type="EMBL" id="CAJPIZ010000403">
    <property type="protein sequence ID" value="CAG2101354.1"/>
    <property type="molecule type" value="Genomic_DNA"/>
</dbReference>
<dbReference type="PROSITE" id="PS51910">
    <property type="entry name" value="GH18_2"/>
    <property type="match status" value="1"/>
</dbReference>
<keyword evidence="1" id="KW-0732">Signal</keyword>
<reference evidence="3" key="1">
    <citation type="submission" date="2020-11" db="EMBL/GenBank/DDBJ databases">
        <authorList>
            <person name="Tran Van P."/>
        </authorList>
    </citation>
    <scope>NUCLEOTIDE SEQUENCE</scope>
</reference>
<accession>A0A7R9PUL9</accession>
<dbReference type="GO" id="GO:0005975">
    <property type="term" value="P:carbohydrate metabolic process"/>
    <property type="evidence" value="ECO:0007669"/>
    <property type="project" value="InterPro"/>
</dbReference>
<feature type="non-terminal residue" evidence="3">
    <location>
        <position position="1"/>
    </location>
</feature>
<evidence type="ECO:0000259" key="2">
    <source>
        <dbReference type="PROSITE" id="PS51910"/>
    </source>
</evidence>
<gene>
    <name evidence="3" type="ORF">OSB1V03_LOCUS1404</name>
</gene>
<dbReference type="OrthoDB" id="73875at2759"/>
<sequence>MGKISTFLLSSLCLAFITQLDANVIRDNDAEPVPIVCYFGAWAFWHPVDRFDITDIKPAGHLCTHINYGFAKLNETTYEIQVFDETYDIEK</sequence>
<feature type="signal peptide" evidence="1">
    <location>
        <begin position="1"/>
        <end position="22"/>
    </location>
</feature>
<keyword evidence="4" id="KW-1185">Reference proteome</keyword>
<evidence type="ECO:0000256" key="1">
    <source>
        <dbReference type="SAM" id="SignalP"/>
    </source>
</evidence>
<protein>
    <recommendedName>
        <fullName evidence="2">GH18 domain-containing protein</fullName>
    </recommendedName>
</protein>